<keyword evidence="12" id="KW-1185">Reference proteome</keyword>
<keyword evidence="7" id="KW-0342">GTP-binding</keyword>
<evidence type="ECO:0000256" key="9">
    <source>
        <dbReference type="SAM" id="MobiDB-lite"/>
    </source>
</evidence>
<keyword evidence="6 11" id="KW-0378">Hydrolase</keyword>
<feature type="region of interest" description="Disordered" evidence="9">
    <location>
        <begin position="1"/>
        <end position="20"/>
    </location>
</feature>
<dbReference type="AlphaFoldDB" id="A0A2I2GDJ2"/>
<evidence type="ECO:0000256" key="3">
    <source>
        <dbReference type="ARBA" id="ARBA00012762"/>
    </source>
</evidence>
<dbReference type="SUPFAM" id="SSF142695">
    <property type="entry name" value="RibA-like"/>
    <property type="match status" value="1"/>
</dbReference>
<keyword evidence="5" id="KW-0547">Nucleotide-binding</keyword>
<evidence type="ECO:0000259" key="10">
    <source>
        <dbReference type="Pfam" id="PF00925"/>
    </source>
</evidence>
<dbReference type="InterPro" id="IPR000926">
    <property type="entry name" value="RibA"/>
</dbReference>
<evidence type="ECO:0000313" key="12">
    <source>
        <dbReference type="Proteomes" id="UP000234275"/>
    </source>
</evidence>
<protein>
    <recommendedName>
        <fullName evidence="3">GTP cyclohydrolase II</fullName>
        <ecNumber evidence="3">3.5.4.25</ecNumber>
    </recommendedName>
</protein>
<feature type="region of interest" description="Disordered" evidence="9">
    <location>
        <begin position="25"/>
        <end position="59"/>
    </location>
</feature>
<dbReference type="NCBIfam" id="NF001591">
    <property type="entry name" value="PRK00393.1"/>
    <property type="match status" value="1"/>
</dbReference>
<evidence type="ECO:0000313" key="11">
    <source>
        <dbReference type="EMBL" id="PLB50969.1"/>
    </source>
</evidence>
<comment type="similarity">
    <text evidence="2">Belongs to the GTP cyclohydrolase II family.</text>
</comment>
<dbReference type="PANTHER" id="PTHR21327">
    <property type="entry name" value="GTP CYCLOHYDROLASE II-RELATED"/>
    <property type="match status" value="1"/>
</dbReference>
<evidence type="ECO:0000256" key="5">
    <source>
        <dbReference type="ARBA" id="ARBA00022741"/>
    </source>
</evidence>
<feature type="domain" description="GTP cyclohydrolase II" evidence="10">
    <location>
        <begin position="67"/>
        <end position="293"/>
    </location>
</feature>
<dbReference type="Gene3D" id="3.40.50.10990">
    <property type="entry name" value="GTP cyclohydrolase II"/>
    <property type="match status" value="1"/>
</dbReference>
<name>A0A2I2GDJ2_9EURO</name>
<gene>
    <name evidence="11" type="ORF">P170DRAFT_425262</name>
</gene>
<dbReference type="GO" id="GO:0003935">
    <property type="term" value="F:GTP cyclohydrolase II activity"/>
    <property type="evidence" value="ECO:0007669"/>
    <property type="project" value="UniProtKB-EC"/>
</dbReference>
<dbReference type="PANTHER" id="PTHR21327:SF29">
    <property type="entry name" value="GTP CYCLOHYDROLASE-2"/>
    <property type="match status" value="1"/>
</dbReference>
<dbReference type="GO" id="GO:0009231">
    <property type="term" value="P:riboflavin biosynthetic process"/>
    <property type="evidence" value="ECO:0007669"/>
    <property type="project" value="UniProtKB-KW"/>
</dbReference>
<dbReference type="VEuPathDB" id="FungiDB:P170DRAFT_425262"/>
<dbReference type="EMBL" id="MSFO01000003">
    <property type="protein sequence ID" value="PLB50969.1"/>
    <property type="molecule type" value="Genomic_DNA"/>
</dbReference>
<evidence type="ECO:0000256" key="8">
    <source>
        <dbReference type="ARBA" id="ARBA00049295"/>
    </source>
</evidence>
<keyword evidence="4" id="KW-0686">Riboflavin biosynthesis</keyword>
<sequence length="329" mass="35732">MYTTTYNTELPPNYGDSSDMITLKATSQSPSPVSAPIYEPDDTPRLTTPRVSGVEAPTPSLPTVECTVRARIPTTTGSELWLHLYRNDTDDKEHLAFVFGNQIQSRSLNRTTKEETEMERMVRGAYRGTLSPERISSHCHENNGSAESESSCPVSVPKLTLVRVHSECYTGETAWSARCDCGEQLDQAARMVTAAGNGVIVYLRQEGRGIGLADKLKAYNLQDMGLDTVDANLSLGRPADGRTYGIATAILVDLGLGNDTGCSGGIQLLTNNPEKMCTVEGLHGEITVKERVPIVPEAWQAGSGEDQGSRDSELCGYLQTKIDKMGHLM</sequence>
<dbReference type="EC" id="3.5.4.25" evidence="3"/>
<comment type="catalytic activity">
    <reaction evidence="8">
        <text>GTP + 4 H2O = 2,5-diamino-6-hydroxy-4-(5-phosphoribosylamino)-pyrimidine + formate + 2 phosphate + 3 H(+)</text>
        <dbReference type="Rhea" id="RHEA:23704"/>
        <dbReference type="ChEBI" id="CHEBI:15377"/>
        <dbReference type="ChEBI" id="CHEBI:15378"/>
        <dbReference type="ChEBI" id="CHEBI:15740"/>
        <dbReference type="ChEBI" id="CHEBI:37565"/>
        <dbReference type="ChEBI" id="CHEBI:43474"/>
        <dbReference type="ChEBI" id="CHEBI:58614"/>
        <dbReference type="EC" id="3.5.4.25"/>
    </reaction>
</comment>
<evidence type="ECO:0000256" key="2">
    <source>
        <dbReference type="ARBA" id="ARBA00008131"/>
    </source>
</evidence>
<comment type="caution">
    <text evidence="11">The sequence shown here is derived from an EMBL/GenBank/DDBJ whole genome shotgun (WGS) entry which is preliminary data.</text>
</comment>
<proteinExistence type="inferred from homology"/>
<dbReference type="GeneID" id="36555320"/>
<accession>A0A2I2GDJ2</accession>
<dbReference type="InterPro" id="IPR036144">
    <property type="entry name" value="RibA-like_sf"/>
</dbReference>
<evidence type="ECO:0000256" key="6">
    <source>
        <dbReference type="ARBA" id="ARBA00022801"/>
    </source>
</evidence>
<evidence type="ECO:0000256" key="1">
    <source>
        <dbReference type="ARBA" id="ARBA00005104"/>
    </source>
</evidence>
<organism evidence="11 12">
    <name type="scientific">Aspergillus steynii IBT 23096</name>
    <dbReference type="NCBI Taxonomy" id="1392250"/>
    <lineage>
        <taxon>Eukaryota</taxon>
        <taxon>Fungi</taxon>
        <taxon>Dikarya</taxon>
        <taxon>Ascomycota</taxon>
        <taxon>Pezizomycotina</taxon>
        <taxon>Eurotiomycetes</taxon>
        <taxon>Eurotiomycetidae</taxon>
        <taxon>Eurotiales</taxon>
        <taxon>Aspergillaceae</taxon>
        <taxon>Aspergillus</taxon>
        <taxon>Aspergillus subgen. Circumdati</taxon>
    </lineage>
</organism>
<dbReference type="InterPro" id="IPR032677">
    <property type="entry name" value="GTP_cyclohydro_II"/>
</dbReference>
<comment type="pathway">
    <text evidence="1">Cofactor biosynthesis; riboflavin biosynthesis.</text>
</comment>
<dbReference type="STRING" id="1392250.A0A2I2GDJ2"/>
<dbReference type="OrthoDB" id="5569761at2759"/>
<dbReference type="Proteomes" id="UP000234275">
    <property type="component" value="Unassembled WGS sequence"/>
</dbReference>
<dbReference type="RefSeq" id="XP_024706271.1">
    <property type="nucleotide sequence ID" value="XM_024847621.1"/>
</dbReference>
<reference evidence="11 12" key="1">
    <citation type="submission" date="2016-12" db="EMBL/GenBank/DDBJ databases">
        <title>The genomes of Aspergillus section Nigri reveals drivers in fungal speciation.</title>
        <authorList>
            <consortium name="DOE Joint Genome Institute"/>
            <person name="Vesth T.C."/>
            <person name="Nybo J."/>
            <person name="Theobald S."/>
            <person name="Brandl J."/>
            <person name="Frisvad J.C."/>
            <person name="Nielsen K.F."/>
            <person name="Lyhne E.K."/>
            <person name="Kogle M.E."/>
            <person name="Kuo A."/>
            <person name="Riley R."/>
            <person name="Clum A."/>
            <person name="Nolan M."/>
            <person name="Lipzen A."/>
            <person name="Salamov A."/>
            <person name="Henrissat B."/>
            <person name="Wiebenga A."/>
            <person name="De Vries R.P."/>
            <person name="Grigoriev I.V."/>
            <person name="Mortensen U.H."/>
            <person name="Andersen M.R."/>
            <person name="Baker S.E."/>
        </authorList>
    </citation>
    <scope>NUCLEOTIDE SEQUENCE [LARGE SCALE GENOMIC DNA]</scope>
    <source>
        <strain evidence="11 12">IBT 23096</strain>
    </source>
</reference>
<evidence type="ECO:0000256" key="7">
    <source>
        <dbReference type="ARBA" id="ARBA00023134"/>
    </source>
</evidence>
<dbReference type="GO" id="GO:0005525">
    <property type="term" value="F:GTP binding"/>
    <property type="evidence" value="ECO:0007669"/>
    <property type="project" value="UniProtKB-KW"/>
</dbReference>
<evidence type="ECO:0000256" key="4">
    <source>
        <dbReference type="ARBA" id="ARBA00022619"/>
    </source>
</evidence>
<dbReference type="CDD" id="cd00641">
    <property type="entry name" value="GTP_cyclohydro2"/>
    <property type="match status" value="1"/>
</dbReference>
<dbReference type="Pfam" id="PF00925">
    <property type="entry name" value="GTP_cyclohydro2"/>
    <property type="match status" value="1"/>
</dbReference>